<sequence>MGTLSTMAAVAVAVGALLAPGPRPRPSRRSRELPPATVHAYAARPDGRPVPRAEFTLLGPDGRPLARAVADEEGACVLRAPGRAGYLLVATADAARPAAAELAPEPGRPVLTATLTLPPSASTGRVAAPPAGIVRDGGGTAPLRGALAVLLEAGGTLVRIAATDADGRFSLRDARPRTGAAGRPDRPRVLVVHSPGHRPAAFPVGPPPPGTPASATPGPARETTVVLTRRADLGTLRGIVTDRQGVPQGSVRVTVTDGSGIALAAVTGPDGTCRLTGLPTGRFHVAVAGRRDTTVRIAVFADDRSEAFRLELS</sequence>
<proteinExistence type="predicted"/>
<organism evidence="2 3">
    <name type="scientific">Streptomyces zhihengii</name>
    <dbReference type="NCBI Taxonomy" id="1818004"/>
    <lineage>
        <taxon>Bacteria</taxon>
        <taxon>Bacillati</taxon>
        <taxon>Actinomycetota</taxon>
        <taxon>Actinomycetes</taxon>
        <taxon>Kitasatosporales</taxon>
        <taxon>Streptomycetaceae</taxon>
        <taxon>Streptomyces</taxon>
    </lineage>
</organism>
<protein>
    <submittedName>
        <fullName evidence="2">Carboxypeptidase regulatory-like domain-containing protein</fullName>
    </submittedName>
</protein>
<keyword evidence="3" id="KW-1185">Reference proteome</keyword>
<dbReference type="EMBL" id="JAFEJA010000001">
    <property type="protein sequence ID" value="MBM9619370.1"/>
    <property type="molecule type" value="Genomic_DNA"/>
</dbReference>
<dbReference type="RefSeq" id="WP_205373513.1">
    <property type="nucleotide sequence ID" value="NZ_JAFEJA010000001.1"/>
</dbReference>
<dbReference type="SUPFAM" id="SSF49452">
    <property type="entry name" value="Starch-binding domain-like"/>
    <property type="match status" value="1"/>
</dbReference>
<evidence type="ECO:0000256" key="1">
    <source>
        <dbReference type="SAM" id="MobiDB-lite"/>
    </source>
</evidence>
<feature type="region of interest" description="Disordered" evidence="1">
    <location>
        <begin position="198"/>
        <end position="220"/>
    </location>
</feature>
<dbReference type="InterPro" id="IPR013784">
    <property type="entry name" value="Carb-bd-like_fold"/>
</dbReference>
<evidence type="ECO:0000313" key="3">
    <source>
        <dbReference type="Proteomes" id="UP000664109"/>
    </source>
</evidence>
<dbReference type="Proteomes" id="UP000664109">
    <property type="component" value="Unassembled WGS sequence"/>
</dbReference>
<name>A0ABS2UPE0_9ACTN</name>
<gene>
    <name evidence="2" type="ORF">JE024_11640</name>
</gene>
<accession>A0ABS2UPE0</accession>
<evidence type="ECO:0000313" key="2">
    <source>
        <dbReference type="EMBL" id="MBM9619370.1"/>
    </source>
</evidence>
<comment type="caution">
    <text evidence="2">The sequence shown here is derived from an EMBL/GenBank/DDBJ whole genome shotgun (WGS) entry which is preliminary data.</text>
</comment>
<reference evidence="2 3" key="1">
    <citation type="journal article" date="2016" name="Arch. Microbiol.">
        <title>Streptomyces zhihengii sp. nov., isolated from rhizospheric soil of Psammosilene tunicoides.</title>
        <authorList>
            <person name="Huang M.J."/>
            <person name="Fei J.J."/>
            <person name="Salam N."/>
            <person name="Kim C.J."/>
            <person name="Hozzein W.N."/>
            <person name="Xiao M."/>
            <person name="Huang H.Q."/>
            <person name="Li W.J."/>
        </authorList>
    </citation>
    <scope>NUCLEOTIDE SEQUENCE [LARGE SCALE GENOMIC DNA]</scope>
    <source>
        <strain evidence="2 3">YIM T102</strain>
    </source>
</reference>